<dbReference type="PANTHER" id="PTHR12854">
    <property type="entry name" value="ATAXIN 2-RELATED"/>
    <property type="match status" value="1"/>
</dbReference>
<dbReference type="AlphaFoldDB" id="A0A8B8FC91"/>
<dbReference type="GO" id="GO:0003729">
    <property type="term" value="F:mRNA binding"/>
    <property type="evidence" value="ECO:0007669"/>
    <property type="project" value="TreeGrafter"/>
</dbReference>
<gene>
    <name evidence="5" type="primary">LOC112682185</name>
</gene>
<evidence type="ECO:0000313" key="5">
    <source>
        <dbReference type="RefSeq" id="XP_025408494.1"/>
    </source>
</evidence>
<organism evidence="4 5">
    <name type="scientific">Sipha flava</name>
    <name type="common">yellow sugarcane aphid</name>
    <dbReference type="NCBI Taxonomy" id="143950"/>
    <lineage>
        <taxon>Eukaryota</taxon>
        <taxon>Metazoa</taxon>
        <taxon>Ecdysozoa</taxon>
        <taxon>Arthropoda</taxon>
        <taxon>Hexapoda</taxon>
        <taxon>Insecta</taxon>
        <taxon>Pterygota</taxon>
        <taxon>Neoptera</taxon>
        <taxon>Paraneoptera</taxon>
        <taxon>Hemiptera</taxon>
        <taxon>Sternorrhyncha</taxon>
        <taxon>Aphidomorpha</taxon>
        <taxon>Aphidoidea</taxon>
        <taxon>Aphididae</taxon>
        <taxon>Sipha</taxon>
    </lineage>
</organism>
<dbReference type="SMART" id="SM01272">
    <property type="entry name" value="LsmAD"/>
    <property type="match status" value="1"/>
</dbReference>
<dbReference type="PANTHER" id="PTHR12854:SF7">
    <property type="entry name" value="ATAXIN-2 HOMOLOG"/>
    <property type="match status" value="1"/>
</dbReference>
<dbReference type="Proteomes" id="UP000694846">
    <property type="component" value="Unplaced"/>
</dbReference>
<feature type="coiled-coil region" evidence="1">
    <location>
        <begin position="80"/>
        <end position="126"/>
    </location>
</feature>
<protein>
    <submittedName>
        <fullName evidence="5">Ataxin-2 homolog</fullName>
    </submittedName>
</protein>
<keyword evidence="1" id="KW-0175">Coiled coil</keyword>
<dbReference type="GeneID" id="112682185"/>
<dbReference type="GO" id="GO:0010494">
    <property type="term" value="C:cytoplasmic stress granule"/>
    <property type="evidence" value="ECO:0007669"/>
    <property type="project" value="TreeGrafter"/>
</dbReference>
<sequence length="504" mass="58444">MAQRNCKFQTDTAISKYNRKNHKRDEVLDVRVSSSRDDDDMRRFEIIDSGSNNDNGWDVNDMFKQNEIKYGVKSTFDESLKDYTTEINRDASDFKELEAKAAHLAKKIQRNAISQKRAELENCDEEEIRNNKLQRPESQQYYSNHRYSQKIQNNRFKYSKTPMNEWQKFVCSLETKNVHRNRGRYIQNYDILNASTPPQYQDENNNGPSVVNHISPAIVIDNNNKCNHLSNHRYSQKIQNNRHKYSKNPMNEWQKFVAGLETKNVHQVVQDLNEKVGISRCITNTEQLDIVMSCPEVRSQIIVSSDKCDPKSEIPPVPISDDDKNDLEKTSTGVTDIQIQEHKDESQLFLNYDLQSTENENIVVDKIQENDVEQSIIDCHNGDLIIQNNPTNQSSLDIFSRTLNEPPYGKAEIIEMKNEKSIRFKFNPLVKEFKPFNPPETSQLPPTTSSYNVVMPALILTPVYHQQAVPFAIMQPRYLYGYSEFVIGFEQTLLPIISMVSNIP</sequence>
<evidence type="ECO:0000256" key="1">
    <source>
        <dbReference type="SAM" id="Coils"/>
    </source>
</evidence>
<feature type="region of interest" description="Disordered" evidence="2">
    <location>
        <begin position="307"/>
        <end position="329"/>
    </location>
</feature>
<dbReference type="Pfam" id="PF06741">
    <property type="entry name" value="LsmAD"/>
    <property type="match status" value="1"/>
</dbReference>
<evidence type="ECO:0000259" key="3">
    <source>
        <dbReference type="SMART" id="SM01272"/>
    </source>
</evidence>
<dbReference type="RefSeq" id="XP_025408494.1">
    <property type="nucleotide sequence ID" value="XM_025552709.1"/>
</dbReference>
<dbReference type="InterPro" id="IPR045117">
    <property type="entry name" value="ATXN2-like"/>
</dbReference>
<feature type="domain" description="LsmAD" evidence="3">
    <location>
        <begin position="70"/>
        <end position="130"/>
    </location>
</feature>
<accession>A0A8B8FC91</accession>
<dbReference type="GO" id="GO:0034063">
    <property type="term" value="P:stress granule assembly"/>
    <property type="evidence" value="ECO:0007669"/>
    <property type="project" value="TreeGrafter"/>
</dbReference>
<evidence type="ECO:0000313" key="4">
    <source>
        <dbReference type="Proteomes" id="UP000694846"/>
    </source>
</evidence>
<reference evidence="5" key="1">
    <citation type="submission" date="2025-08" db="UniProtKB">
        <authorList>
            <consortium name="RefSeq"/>
        </authorList>
    </citation>
    <scope>IDENTIFICATION</scope>
    <source>
        <tissue evidence="5">Whole body</tissue>
    </source>
</reference>
<proteinExistence type="predicted"/>
<name>A0A8B8FC91_9HEMI</name>
<dbReference type="InterPro" id="IPR009604">
    <property type="entry name" value="LsmAD_domain"/>
</dbReference>
<keyword evidence="4" id="KW-1185">Reference proteome</keyword>
<dbReference type="OrthoDB" id="2275718at2759"/>
<evidence type="ECO:0000256" key="2">
    <source>
        <dbReference type="SAM" id="MobiDB-lite"/>
    </source>
</evidence>